<accession>A0A554X0L8</accession>
<protein>
    <submittedName>
        <fullName evidence="1">Uncharacterized protein</fullName>
    </submittedName>
</protein>
<evidence type="ECO:0000313" key="2">
    <source>
        <dbReference type="Proteomes" id="UP000317763"/>
    </source>
</evidence>
<dbReference type="AlphaFoldDB" id="A0A554X0L8"/>
<evidence type="ECO:0000313" key="1">
    <source>
        <dbReference type="EMBL" id="TSE29391.1"/>
    </source>
</evidence>
<organism evidence="1 2">
    <name type="scientific">Tepidimonas taiwanensis</name>
    <dbReference type="NCBI Taxonomy" id="307486"/>
    <lineage>
        <taxon>Bacteria</taxon>
        <taxon>Pseudomonadati</taxon>
        <taxon>Pseudomonadota</taxon>
        <taxon>Betaproteobacteria</taxon>
        <taxon>Burkholderiales</taxon>
        <taxon>Tepidimonas</taxon>
    </lineage>
</organism>
<dbReference type="EMBL" id="VJOM01000035">
    <property type="protein sequence ID" value="TSE29391.1"/>
    <property type="molecule type" value="Genomic_DNA"/>
</dbReference>
<sequence length="46" mass="5314">MPIWQRAPYVSWPLGVRDSRVRTDIVIPTMPASKRQHTDRLRIGVG</sequence>
<gene>
    <name evidence="1" type="ORF">Ttaiw_02302</name>
</gene>
<keyword evidence="2" id="KW-1185">Reference proteome</keyword>
<reference evidence="1 2" key="1">
    <citation type="submission" date="2019-07" db="EMBL/GenBank/DDBJ databases">
        <title>Tepidimonas taiwanensis I1-1 draft genome.</title>
        <authorList>
            <person name="Da Costa M.S."/>
            <person name="Froufe H.J.C."/>
            <person name="Egas C."/>
            <person name="Albuquerque L."/>
        </authorList>
    </citation>
    <scope>NUCLEOTIDE SEQUENCE [LARGE SCALE GENOMIC DNA]</scope>
    <source>
        <strain evidence="1 2">I1-1</strain>
    </source>
</reference>
<proteinExistence type="predicted"/>
<name>A0A554X0L8_9BURK</name>
<comment type="caution">
    <text evidence="1">The sequence shown here is derived from an EMBL/GenBank/DDBJ whole genome shotgun (WGS) entry which is preliminary data.</text>
</comment>
<dbReference type="Proteomes" id="UP000317763">
    <property type="component" value="Unassembled WGS sequence"/>
</dbReference>